<sequence>MGAHEAHRDRRLCAVVDGSNGFDFGDASSCVCFDGAVPDGTEVTLTPYDDCARVAGNELYVYADDGDDIVEAVGDYIYLDGGWGDDTLAASGGYNYVVGQGGVDTCFNGGEGGCTCEIKDCGDEDEPLAAVAP</sequence>
<comment type="caution">
    <text evidence="1">The sequence shown here is derived from an EMBL/GenBank/DDBJ whole genome shotgun (WGS) entry which is preliminary data.</text>
</comment>
<dbReference type="EMBL" id="CAKKNE010000006">
    <property type="protein sequence ID" value="CAH0379554.1"/>
    <property type="molecule type" value="Genomic_DNA"/>
</dbReference>
<protein>
    <submittedName>
        <fullName evidence="1">Uncharacterized protein</fullName>
    </submittedName>
</protein>
<accession>A0A8J2T1T8</accession>
<dbReference type="AlphaFoldDB" id="A0A8J2T1T8"/>
<dbReference type="InterPro" id="IPR011049">
    <property type="entry name" value="Serralysin-like_metalloprot_C"/>
</dbReference>
<name>A0A8J2T1T8_9STRA</name>
<dbReference type="SUPFAM" id="SSF51120">
    <property type="entry name" value="beta-Roll"/>
    <property type="match status" value="1"/>
</dbReference>
<evidence type="ECO:0000313" key="1">
    <source>
        <dbReference type="EMBL" id="CAH0379554.1"/>
    </source>
</evidence>
<evidence type="ECO:0000313" key="2">
    <source>
        <dbReference type="Proteomes" id="UP000789595"/>
    </source>
</evidence>
<organism evidence="1 2">
    <name type="scientific">Pelagomonas calceolata</name>
    <dbReference type="NCBI Taxonomy" id="35677"/>
    <lineage>
        <taxon>Eukaryota</taxon>
        <taxon>Sar</taxon>
        <taxon>Stramenopiles</taxon>
        <taxon>Ochrophyta</taxon>
        <taxon>Pelagophyceae</taxon>
        <taxon>Pelagomonadales</taxon>
        <taxon>Pelagomonadaceae</taxon>
        <taxon>Pelagomonas</taxon>
    </lineage>
</organism>
<reference evidence="1" key="1">
    <citation type="submission" date="2021-11" db="EMBL/GenBank/DDBJ databases">
        <authorList>
            <consortium name="Genoscope - CEA"/>
            <person name="William W."/>
        </authorList>
    </citation>
    <scope>NUCLEOTIDE SEQUENCE</scope>
</reference>
<gene>
    <name evidence="1" type="ORF">PECAL_6P11820</name>
</gene>
<dbReference type="Proteomes" id="UP000789595">
    <property type="component" value="Unassembled WGS sequence"/>
</dbReference>
<keyword evidence="2" id="KW-1185">Reference proteome</keyword>
<proteinExistence type="predicted"/>